<dbReference type="Proteomes" id="UP000217838">
    <property type="component" value="Unassembled WGS sequence"/>
</dbReference>
<dbReference type="PANTHER" id="PTHR24121:SF21">
    <property type="entry name" value="ANKYRIN REPEAT FAMILY PROTEIN"/>
    <property type="match status" value="1"/>
</dbReference>
<evidence type="ECO:0000313" key="1">
    <source>
        <dbReference type="EMBL" id="PCI92091.1"/>
    </source>
</evidence>
<dbReference type="Gene3D" id="1.25.40.20">
    <property type="entry name" value="Ankyrin repeat-containing domain"/>
    <property type="match status" value="1"/>
</dbReference>
<dbReference type="SUPFAM" id="SSF48403">
    <property type="entry name" value="Ankyrin repeat"/>
    <property type="match status" value="1"/>
</dbReference>
<gene>
    <name evidence="1" type="ORF">COB11_07915</name>
</gene>
<dbReference type="InterPro" id="IPR002110">
    <property type="entry name" value="Ankyrin_rpt"/>
</dbReference>
<dbReference type="Pfam" id="PF12796">
    <property type="entry name" value="Ank_2"/>
    <property type="match status" value="1"/>
</dbReference>
<name>A0A2A4YBP5_UNCAE</name>
<protein>
    <submittedName>
        <fullName evidence="1">Uncharacterized protein</fullName>
    </submittedName>
</protein>
<dbReference type="EMBL" id="NVUU01000118">
    <property type="protein sequence ID" value="PCI92091.1"/>
    <property type="molecule type" value="Genomic_DNA"/>
</dbReference>
<reference evidence="2" key="1">
    <citation type="submission" date="2017-08" db="EMBL/GenBank/DDBJ databases">
        <title>A dynamic microbial community with high functional redundancy inhabits the cold, oxic subseafloor aquifer.</title>
        <authorList>
            <person name="Tully B.J."/>
            <person name="Wheat C.G."/>
            <person name="Glazer B.T."/>
            <person name="Huber J.A."/>
        </authorList>
    </citation>
    <scope>NUCLEOTIDE SEQUENCE [LARGE SCALE GENOMIC DNA]</scope>
</reference>
<dbReference type="AlphaFoldDB" id="A0A2A4YBP5"/>
<proteinExistence type="predicted"/>
<dbReference type="InterPro" id="IPR036770">
    <property type="entry name" value="Ankyrin_rpt-contain_sf"/>
</dbReference>
<feature type="non-terminal residue" evidence="1">
    <location>
        <position position="1"/>
    </location>
</feature>
<evidence type="ECO:0000313" key="2">
    <source>
        <dbReference type="Proteomes" id="UP000217838"/>
    </source>
</evidence>
<dbReference type="SMART" id="SM00248">
    <property type="entry name" value="ANK"/>
    <property type="match status" value="5"/>
</dbReference>
<sequence length="620" mass="71242">IKPELINAVDRLGETPAHAACRSGNLTRLKFYLAKDPGFLQKHAKSNFTLMMDAASWDRLEIIEHLDKLDPTLKDVLDEKGFHAIAYAARSGSLEAVKFFIERKLELLESTFPNGHNLLHYACSSASNSLMQWLIDKAPALASVRNSRDELPIDLLMKSDKKADIAYDLLKLAPNCNLRVQTFVDLLLGNMLSEEKAEEIKEFFIENFNSLYKNILNSYSVGYCISELVTVLTESKVLKEKKNIKQLVKVLNRIGTFEFSRKFIKRLSKDSSGILTNKDYLAFLEEKIPDVDLKKLDPYQKIKAAFKGLDEKVYRAHLNTGEKKENWVSIKEAKEKKTQETELLYSLLDAIKTRKKDDAIPKGEEELHYKHLEKILKHFAQDIQEGKYKSFAKLYEQFFFLLDGAQVCYTVYSTRIRQLYVNRSQDSVFSQTVAKQDSEKKGFEEFLYKDFNENLKVAISGLFNNYYNGVSGEDAHLSSLLEYFLRKEGLPTLNRETYDGYGQLHVALYHVARHLDIAVQGLTTTEEEFNGLYEKTTDHLKFFLALKILYLSDGSLLKKLSDHLNQKDTKKANSFLTDLTEWFSLHGLNAVDLMEYDDSYKLERILPEEVIIAFANAKSD</sequence>
<comment type="caution">
    <text evidence="1">The sequence shown here is derived from an EMBL/GenBank/DDBJ whole genome shotgun (WGS) entry which is preliminary data.</text>
</comment>
<dbReference type="PANTHER" id="PTHR24121">
    <property type="entry name" value="NO MECHANORECEPTOR POTENTIAL C, ISOFORM D-RELATED"/>
    <property type="match status" value="1"/>
</dbReference>
<organism evidence="1 2">
    <name type="scientific">Aerophobetes bacterium</name>
    <dbReference type="NCBI Taxonomy" id="2030807"/>
    <lineage>
        <taxon>Bacteria</taxon>
        <taxon>Candidatus Aerophobota</taxon>
    </lineage>
</organism>
<accession>A0A2A4YBP5</accession>